<feature type="compositionally biased region" description="Basic and acidic residues" evidence="1">
    <location>
        <begin position="213"/>
        <end position="223"/>
    </location>
</feature>
<reference evidence="3" key="1">
    <citation type="submission" date="2016-11" db="UniProtKB">
        <authorList>
            <consortium name="WormBaseParasite"/>
        </authorList>
    </citation>
    <scope>IDENTIFICATION</scope>
</reference>
<organism evidence="2 3">
    <name type="scientific">Caenorhabditis tropicalis</name>
    <dbReference type="NCBI Taxonomy" id="1561998"/>
    <lineage>
        <taxon>Eukaryota</taxon>
        <taxon>Metazoa</taxon>
        <taxon>Ecdysozoa</taxon>
        <taxon>Nematoda</taxon>
        <taxon>Chromadorea</taxon>
        <taxon>Rhabditida</taxon>
        <taxon>Rhabditina</taxon>
        <taxon>Rhabditomorpha</taxon>
        <taxon>Rhabditoidea</taxon>
        <taxon>Rhabditidae</taxon>
        <taxon>Peloderinae</taxon>
        <taxon>Caenorhabditis</taxon>
    </lineage>
</organism>
<protein>
    <submittedName>
        <fullName evidence="3">C2H2-type domain-containing protein</fullName>
    </submittedName>
</protein>
<feature type="compositionally biased region" description="Polar residues" evidence="1">
    <location>
        <begin position="144"/>
        <end position="157"/>
    </location>
</feature>
<feature type="region of interest" description="Disordered" evidence="1">
    <location>
        <begin position="16"/>
        <end position="49"/>
    </location>
</feature>
<proteinExistence type="predicted"/>
<sequence>MNSERNNVIQTLQKKMSETDSTRVRDDRRKIATTHGNGDYGSSLNAERSTQIRQQLPSKTLEQALMKSIDLMSTQTAIFAPIAQSAIHMNMTMIKMHEEIRSELVKSRQEHRAERMQADEQNKIFMSSILEQFGKVVDSFPKMQHSSTGKSDSSIGISTRPPKTSTVVPVVTRVHVSPGKPSQLKQNIETSSREVKKLKMDSTKIARRTGKPVTDEELKKLDDSGPCSSSGRRTPRRYYVSIGETLVGTGEKFNAERRSFTTFKCSSCDDTRFSEKSLIKHFESEHEDELDDRKRKKAKKSSSKN</sequence>
<evidence type="ECO:0000313" key="3">
    <source>
        <dbReference type="WBParaSite" id="Csp11.Scaffold593.g5199.t1"/>
    </source>
</evidence>
<dbReference type="AlphaFoldDB" id="A0A1I7TEN7"/>
<dbReference type="eggNOG" id="ENOG502TIPZ">
    <property type="taxonomic scope" value="Eukaryota"/>
</dbReference>
<feature type="compositionally biased region" description="Polar residues" evidence="1">
    <location>
        <begin position="34"/>
        <end position="49"/>
    </location>
</feature>
<feature type="compositionally biased region" description="Basic and acidic residues" evidence="1">
    <location>
        <begin position="195"/>
        <end position="204"/>
    </location>
</feature>
<dbReference type="WBParaSite" id="Csp11.Scaffold593.g5199.t1">
    <property type="protein sequence ID" value="Csp11.Scaffold593.g5199.t1"/>
    <property type="gene ID" value="Csp11.Scaffold593.g5199"/>
</dbReference>
<dbReference type="Proteomes" id="UP000095282">
    <property type="component" value="Unplaced"/>
</dbReference>
<name>A0A1I7TEN7_9PELO</name>
<feature type="region of interest" description="Disordered" evidence="1">
    <location>
        <begin position="195"/>
        <end position="234"/>
    </location>
</feature>
<feature type="region of interest" description="Disordered" evidence="1">
    <location>
        <begin position="142"/>
        <end position="166"/>
    </location>
</feature>
<keyword evidence="2" id="KW-1185">Reference proteome</keyword>
<accession>A0A1I7TEN7</accession>
<evidence type="ECO:0000256" key="1">
    <source>
        <dbReference type="SAM" id="MobiDB-lite"/>
    </source>
</evidence>
<feature type="region of interest" description="Disordered" evidence="1">
    <location>
        <begin position="284"/>
        <end position="305"/>
    </location>
</feature>
<evidence type="ECO:0000313" key="2">
    <source>
        <dbReference type="Proteomes" id="UP000095282"/>
    </source>
</evidence>
<feature type="compositionally biased region" description="Basic and acidic residues" evidence="1">
    <location>
        <begin position="16"/>
        <end position="30"/>
    </location>
</feature>
<feature type="compositionally biased region" description="Basic residues" evidence="1">
    <location>
        <begin position="294"/>
        <end position="305"/>
    </location>
</feature>